<name>A0A0G1MNX6_9BACT</name>
<dbReference type="EMBL" id="LCJR01000005">
    <property type="protein sequence ID" value="KKT82507.1"/>
    <property type="molecule type" value="Genomic_DNA"/>
</dbReference>
<dbReference type="Proteomes" id="UP000034032">
    <property type="component" value="Unassembled WGS sequence"/>
</dbReference>
<proteinExistence type="predicted"/>
<evidence type="ECO:0000313" key="2">
    <source>
        <dbReference type="EMBL" id="KKT82507.1"/>
    </source>
</evidence>
<keyword evidence="1" id="KW-0472">Membrane</keyword>
<comment type="caution">
    <text evidence="2">The sequence shown here is derived from an EMBL/GenBank/DDBJ whole genome shotgun (WGS) entry which is preliminary data.</text>
</comment>
<feature type="transmembrane region" description="Helical" evidence="1">
    <location>
        <begin position="37"/>
        <end position="57"/>
    </location>
</feature>
<keyword evidence="1" id="KW-1133">Transmembrane helix</keyword>
<organism evidence="2 3">
    <name type="scientific">Candidatus Yanofskybacteria bacterium GW2011_GWA2_44_9</name>
    <dbReference type="NCBI Taxonomy" id="1619025"/>
    <lineage>
        <taxon>Bacteria</taxon>
        <taxon>Candidatus Yanofskyibacteriota</taxon>
    </lineage>
</organism>
<reference evidence="2 3" key="1">
    <citation type="journal article" date="2015" name="Nature">
        <title>rRNA introns, odd ribosomes, and small enigmatic genomes across a large radiation of phyla.</title>
        <authorList>
            <person name="Brown C.T."/>
            <person name="Hug L.A."/>
            <person name="Thomas B.C."/>
            <person name="Sharon I."/>
            <person name="Castelle C.J."/>
            <person name="Singh A."/>
            <person name="Wilkins M.J."/>
            <person name="Williams K.H."/>
            <person name="Banfield J.F."/>
        </authorList>
    </citation>
    <scope>NUCLEOTIDE SEQUENCE [LARGE SCALE GENOMIC DNA]</scope>
</reference>
<gene>
    <name evidence="2" type="ORF">UW79_C0005G0032</name>
</gene>
<evidence type="ECO:0000256" key="1">
    <source>
        <dbReference type="SAM" id="Phobius"/>
    </source>
</evidence>
<accession>A0A0G1MNX6</accession>
<sequence>MKYKKFSLSTYSSKFLNLRKLIEFRLSKILRGTEAPLVWFLLILTLSISAVFIIWSITAYPDLKSAGTATLIISIENGPRMFQGEVTENMTVLDALIASAAAGQIHIRYYIRPDNTTEIAEINGYGSALPKNLAFYLNRGRINSEDLNKIKVQVGDIIEINQE</sequence>
<protein>
    <submittedName>
        <fullName evidence="2">Uncharacterized protein</fullName>
    </submittedName>
</protein>
<keyword evidence="1" id="KW-0812">Transmembrane</keyword>
<dbReference type="AlphaFoldDB" id="A0A0G1MNX6"/>
<evidence type="ECO:0000313" key="3">
    <source>
        <dbReference type="Proteomes" id="UP000034032"/>
    </source>
</evidence>